<dbReference type="Pfam" id="PF04299">
    <property type="entry name" value="FMN_bind_2"/>
    <property type="match status" value="1"/>
</dbReference>
<dbReference type="EMBL" id="JADZLT010000042">
    <property type="protein sequence ID" value="MBH0237189.1"/>
    <property type="molecule type" value="Genomic_DNA"/>
</dbReference>
<dbReference type="InterPro" id="IPR007396">
    <property type="entry name" value="TR_PAI2-type"/>
</dbReference>
<comment type="caution">
    <text evidence="1">The sequence shown here is derived from an EMBL/GenBank/DDBJ whole genome shotgun (WGS) entry which is preliminary data.</text>
</comment>
<dbReference type="Gene3D" id="2.30.110.10">
    <property type="entry name" value="Electron Transport, Fmn-binding Protein, Chain A"/>
    <property type="match status" value="1"/>
</dbReference>
<dbReference type="SUPFAM" id="SSF50475">
    <property type="entry name" value="FMN-binding split barrel"/>
    <property type="match status" value="1"/>
</dbReference>
<evidence type="ECO:0000313" key="2">
    <source>
        <dbReference type="Proteomes" id="UP000631694"/>
    </source>
</evidence>
<dbReference type="PANTHER" id="PTHR35802:SF1">
    <property type="entry name" value="PROTEASE SYNTHASE AND SPORULATION PROTEIN PAI 2"/>
    <property type="match status" value="1"/>
</dbReference>
<name>A0A931MYN1_9HYPH</name>
<dbReference type="InterPro" id="IPR012349">
    <property type="entry name" value="Split_barrel_FMN-bd"/>
</dbReference>
<proteinExistence type="predicted"/>
<sequence length="212" mass="22774">MYQPPHFIADDLPQMLAFLAAHPLGLLVTRGEGVPVVDAVPFRHVPEEAGFGRLEAHVARANPLWRLHDPAEPVVVVFQGPEHYVSPGWYATKAETGKVVPTWNYSLVQATGRLVVHDDPVWVRGQIERLTAAHESGRPAPWAVGDAPDAFIAAQLRGIVGIEVRIDALVGKFKLSQNRNPADRSGVIAGLDEEATAPAAAVAALMRGPSAD</sequence>
<dbReference type="RefSeq" id="WP_197310291.1">
    <property type="nucleotide sequence ID" value="NZ_JADZLT010000042.1"/>
</dbReference>
<organism evidence="1 2">
    <name type="scientific">Methylobrevis albus</name>
    <dbReference type="NCBI Taxonomy" id="2793297"/>
    <lineage>
        <taxon>Bacteria</taxon>
        <taxon>Pseudomonadati</taxon>
        <taxon>Pseudomonadota</taxon>
        <taxon>Alphaproteobacteria</taxon>
        <taxon>Hyphomicrobiales</taxon>
        <taxon>Pleomorphomonadaceae</taxon>
        <taxon>Methylobrevis</taxon>
    </lineage>
</organism>
<dbReference type="PANTHER" id="PTHR35802">
    <property type="entry name" value="PROTEASE SYNTHASE AND SPORULATION PROTEIN PAI 2"/>
    <property type="match status" value="1"/>
</dbReference>
<reference evidence="1" key="1">
    <citation type="submission" date="2020-12" db="EMBL/GenBank/DDBJ databases">
        <title>Methylobrevis albus sp. nov., isolated from fresh water lack sediment.</title>
        <authorList>
            <person name="Zou Q."/>
        </authorList>
    </citation>
    <scope>NUCLEOTIDE SEQUENCE</scope>
    <source>
        <strain evidence="1">L22</strain>
    </source>
</reference>
<accession>A0A931MYN1</accession>
<protein>
    <submittedName>
        <fullName evidence="1">FMN-binding negative transcriptional regulator</fullName>
    </submittedName>
</protein>
<keyword evidence="2" id="KW-1185">Reference proteome</keyword>
<dbReference type="AlphaFoldDB" id="A0A931MYN1"/>
<dbReference type="PIRSF" id="PIRSF010372">
    <property type="entry name" value="PaiB"/>
    <property type="match status" value="1"/>
</dbReference>
<evidence type="ECO:0000313" key="1">
    <source>
        <dbReference type="EMBL" id="MBH0237189.1"/>
    </source>
</evidence>
<dbReference type="Proteomes" id="UP000631694">
    <property type="component" value="Unassembled WGS sequence"/>
</dbReference>
<gene>
    <name evidence="1" type="ORF">I5731_05090</name>
</gene>